<name>A0A3B0C9N7_9FLAO</name>
<reference evidence="2 3" key="1">
    <citation type="submission" date="2018-10" db="EMBL/GenBank/DDBJ databases">
        <title>Ulvibacterium marinum gen. nov., sp. nov., a novel marine bacterium of the family Flavobacteriaceae, isolated from a culture of the green alga Ulva prolifera.</title>
        <authorList>
            <person name="Zhang Z."/>
        </authorList>
    </citation>
    <scope>NUCLEOTIDE SEQUENCE [LARGE SCALE GENOMIC DNA]</scope>
    <source>
        <strain evidence="2 3">CCMM003</strain>
    </source>
</reference>
<comment type="caution">
    <text evidence="2">The sequence shown here is derived from an EMBL/GenBank/DDBJ whole genome shotgun (WGS) entry which is preliminary data.</text>
</comment>
<sequence length="113" mass="13155">MGKIKKIFGIITTISLFMFTNEAVADLPYDNSDPRVQQRNNKVMMTFFNEEEAVYTVEIFSSDYELIRKEVLGDAVVVGKIFDFGYSKKDLYHIKVSMGKEILFHKRLRLGIY</sequence>
<organism evidence="2 3">
    <name type="scientific">Ulvibacterium marinum</name>
    <dbReference type="NCBI Taxonomy" id="2419782"/>
    <lineage>
        <taxon>Bacteria</taxon>
        <taxon>Pseudomonadati</taxon>
        <taxon>Bacteroidota</taxon>
        <taxon>Flavobacteriia</taxon>
        <taxon>Flavobacteriales</taxon>
        <taxon>Flavobacteriaceae</taxon>
        <taxon>Ulvibacterium</taxon>
    </lineage>
</organism>
<evidence type="ECO:0000256" key="1">
    <source>
        <dbReference type="SAM" id="SignalP"/>
    </source>
</evidence>
<dbReference type="Proteomes" id="UP000276603">
    <property type="component" value="Unassembled WGS sequence"/>
</dbReference>
<gene>
    <name evidence="2" type="ORF">D7Z94_12500</name>
</gene>
<proteinExistence type="predicted"/>
<feature type="signal peptide" evidence="1">
    <location>
        <begin position="1"/>
        <end position="25"/>
    </location>
</feature>
<evidence type="ECO:0000313" key="2">
    <source>
        <dbReference type="EMBL" id="RKN81711.1"/>
    </source>
</evidence>
<evidence type="ECO:0000313" key="3">
    <source>
        <dbReference type="Proteomes" id="UP000276603"/>
    </source>
</evidence>
<keyword evidence="3" id="KW-1185">Reference proteome</keyword>
<accession>A0A3B0C9N7</accession>
<dbReference type="EMBL" id="RBCJ01000002">
    <property type="protein sequence ID" value="RKN81711.1"/>
    <property type="molecule type" value="Genomic_DNA"/>
</dbReference>
<protein>
    <submittedName>
        <fullName evidence="2">Uncharacterized protein</fullName>
    </submittedName>
</protein>
<keyword evidence="1" id="KW-0732">Signal</keyword>
<dbReference type="AlphaFoldDB" id="A0A3B0C9N7"/>
<feature type="chain" id="PRO_5017357917" evidence="1">
    <location>
        <begin position="26"/>
        <end position="113"/>
    </location>
</feature>
<dbReference type="RefSeq" id="WP_120711864.1">
    <property type="nucleotide sequence ID" value="NZ_CANMKH010000010.1"/>
</dbReference>